<evidence type="ECO:0000256" key="3">
    <source>
        <dbReference type="ARBA" id="ARBA00012438"/>
    </source>
</evidence>
<evidence type="ECO:0000313" key="19">
    <source>
        <dbReference type="EMBL" id="GJD88695.1"/>
    </source>
</evidence>
<keyword evidence="7 19" id="KW-0418">Kinase</keyword>
<evidence type="ECO:0000256" key="2">
    <source>
        <dbReference type="ARBA" id="ARBA00004370"/>
    </source>
</evidence>
<evidence type="ECO:0000256" key="4">
    <source>
        <dbReference type="ARBA" id="ARBA00022553"/>
    </source>
</evidence>
<dbReference type="PANTHER" id="PTHR45339">
    <property type="entry name" value="HYBRID SIGNAL TRANSDUCTION HISTIDINE KINASE J"/>
    <property type="match status" value="1"/>
</dbReference>
<dbReference type="CDD" id="cd17546">
    <property type="entry name" value="REC_hyHK_CKI1_RcsC-like"/>
    <property type="match status" value="1"/>
</dbReference>
<comment type="subcellular location">
    <subcellularLocation>
        <location evidence="2">Membrane</location>
    </subcellularLocation>
</comment>
<dbReference type="Pfam" id="PF02518">
    <property type="entry name" value="HATPase_c"/>
    <property type="match status" value="1"/>
</dbReference>
<dbReference type="InterPro" id="IPR004358">
    <property type="entry name" value="Sig_transdc_His_kin-like_C"/>
</dbReference>
<dbReference type="EC" id="2.7.13.3" evidence="3"/>
<feature type="domain" description="HPt" evidence="18">
    <location>
        <begin position="801"/>
        <end position="901"/>
    </location>
</feature>
<keyword evidence="8" id="KW-0067">ATP-binding</keyword>
<sequence length="910" mass="92938">MRLGSLDPRRSLAGRLAWAVIGAVAVALVVATALSVWREVDRYAAEKRAYLGALARVSAAASVQAVAAGDETGAETALLAIARDDRIVYAAIERPDGSVMAEHGVGLRLARDIDLDGQAELGLWDLLFTRTLRLSAPVQENARDIGRVVLVAQTGDLAERVGGVALSAGLAGLLALVVGLAVSARLQRSVTRPLAELATTMDAVRLQHDYTRRAAIAGDDEVGALAGTFNALLGAVNERDRQLAEHGAKLEEEVRVRTLDLSEAMLAAESANAAKSTFLATMSHEIRTPMNGLLVMAELLAGTDLPPRQRRYAEVIARSGQSLLAIINDILDFAKVEAGKLELERIPVDPGEVADTVVTLFGERARGAGLDLAASVEPDVPRRMPGDPVRLGQVLGNFVSNALKFTESGHVLVRMGMEDAGRTLLIRVEDTGIGIPADTLPTIFAAFSQADQSTTRRFGGTGLGLSIAQRLVEAMGGAVGVESRVGVGSTFWARIPVSEAEAAPAIRRGAAVPAAIALVGLGSATEAALAASLAAAGFAPGPADAPARIADAAALLRAGMRPGGAGRVVALCPMGEPAGAEALRAGLADELLRWPVVQSEWRATLAALATGEPFAQGAAAVGAAQAAQALPQFPGARVLVADDSAVNREVAVEALARCGVTAVVGVEDGAAAVLAQAETPFDLILMDGNMPVLDGFAASRAIRAREAAEGLPRVAIVALTAHVVGDGAVAWREAGMDGALAKPFTLAQLAALLGGILAPGTQGAPARAARDGAAASAAPDTPLDAQLLDAQVLQGLREMGDGAFFGRVLGLYTRQGPAALEALAQALAAGDPRAVASAAHGLKSMSANIGAAALAADLGGIEHAAREAGDLPPAGTAERVSAIFAATLEALDRYADSLEAAPAVAHRAAG</sequence>
<dbReference type="SMART" id="SM00448">
    <property type="entry name" value="REC"/>
    <property type="match status" value="1"/>
</dbReference>
<dbReference type="PROSITE" id="PS50110">
    <property type="entry name" value="RESPONSE_REGULATORY"/>
    <property type="match status" value="1"/>
</dbReference>
<feature type="modified residue" description="Phosphohistidine" evidence="12">
    <location>
        <position position="840"/>
    </location>
</feature>
<accession>A0AAV4ZLN7</accession>
<dbReference type="Gene3D" id="3.30.565.10">
    <property type="entry name" value="Histidine kinase-like ATPase, C-terminal domain"/>
    <property type="match status" value="1"/>
</dbReference>
<feature type="domain" description="Histidine kinase" evidence="15">
    <location>
        <begin position="281"/>
        <end position="499"/>
    </location>
</feature>
<dbReference type="RefSeq" id="WP_238230014.1">
    <property type="nucleotide sequence ID" value="NZ_BPQO01000008.1"/>
</dbReference>
<dbReference type="SUPFAM" id="SSF52172">
    <property type="entry name" value="CheY-like"/>
    <property type="match status" value="1"/>
</dbReference>
<evidence type="ECO:0000256" key="1">
    <source>
        <dbReference type="ARBA" id="ARBA00000085"/>
    </source>
</evidence>
<feature type="transmembrane region" description="Helical" evidence="14">
    <location>
        <begin position="16"/>
        <end position="37"/>
    </location>
</feature>
<dbReference type="Gene3D" id="3.40.50.2300">
    <property type="match status" value="1"/>
</dbReference>
<dbReference type="InterPro" id="IPR003661">
    <property type="entry name" value="HisK_dim/P_dom"/>
</dbReference>
<dbReference type="SMART" id="SM00073">
    <property type="entry name" value="HPT"/>
    <property type="match status" value="1"/>
</dbReference>
<dbReference type="PRINTS" id="PR00344">
    <property type="entry name" value="BCTRLSENSOR"/>
</dbReference>
<dbReference type="InterPro" id="IPR005467">
    <property type="entry name" value="His_kinase_dom"/>
</dbReference>
<name>A0AAV4ZLN7_9HYPH</name>
<keyword evidence="5" id="KW-0808">Transferase</keyword>
<evidence type="ECO:0000256" key="11">
    <source>
        <dbReference type="ARBA" id="ARBA00068150"/>
    </source>
</evidence>
<keyword evidence="14" id="KW-0472">Membrane</keyword>
<dbReference type="CDD" id="cd06225">
    <property type="entry name" value="HAMP"/>
    <property type="match status" value="1"/>
</dbReference>
<dbReference type="PROSITE" id="PS50885">
    <property type="entry name" value="HAMP"/>
    <property type="match status" value="1"/>
</dbReference>
<keyword evidence="20" id="KW-1185">Reference proteome</keyword>
<dbReference type="Pfam" id="PF00512">
    <property type="entry name" value="HisKA"/>
    <property type="match status" value="1"/>
</dbReference>
<proteinExistence type="predicted"/>
<dbReference type="Pfam" id="PF00672">
    <property type="entry name" value="HAMP"/>
    <property type="match status" value="1"/>
</dbReference>
<dbReference type="InterPro" id="IPR011006">
    <property type="entry name" value="CheY-like_superfamily"/>
</dbReference>
<dbReference type="GO" id="GO:0005886">
    <property type="term" value="C:plasma membrane"/>
    <property type="evidence" value="ECO:0007669"/>
    <property type="project" value="UniProtKB-SubCell"/>
</dbReference>
<dbReference type="InterPro" id="IPR036890">
    <property type="entry name" value="HATPase_C_sf"/>
</dbReference>
<evidence type="ECO:0000259" key="17">
    <source>
        <dbReference type="PROSITE" id="PS50885"/>
    </source>
</evidence>
<dbReference type="InterPro" id="IPR001789">
    <property type="entry name" value="Sig_transdc_resp-reg_receiver"/>
</dbReference>
<dbReference type="Gene3D" id="1.20.120.160">
    <property type="entry name" value="HPT domain"/>
    <property type="match status" value="1"/>
</dbReference>
<keyword evidence="6" id="KW-0547">Nucleotide-binding</keyword>
<dbReference type="Pfam" id="PF00072">
    <property type="entry name" value="Response_reg"/>
    <property type="match status" value="1"/>
</dbReference>
<dbReference type="SUPFAM" id="SSF47226">
    <property type="entry name" value="Histidine-containing phosphotransfer domain, HPT domain"/>
    <property type="match status" value="1"/>
</dbReference>
<dbReference type="EMBL" id="BPQO01000008">
    <property type="protein sequence ID" value="GJD88695.1"/>
    <property type="molecule type" value="Genomic_DNA"/>
</dbReference>
<evidence type="ECO:0000259" key="16">
    <source>
        <dbReference type="PROSITE" id="PS50110"/>
    </source>
</evidence>
<dbReference type="SUPFAM" id="SSF158472">
    <property type="entry name" value="HAMP domain-like"/>
    <property type="match status" value="1"/>
</dbReference>
<evidence type="ECO:0000256" key="5">
    <source>
        <dbReference type="ARBA" id="ARBA00022679"/>
    </source>
</evidence>
<dbReference type="SMART" id="SM00388">
    <property type="entry name" value="HisKA"/>
    <property type="match status" value="1"/>
</dbReference>
<dbReference type="InterPro" id="IPR036641">
    <property type="entry name" value="HPT_dom_sf"/>
</dbReference>
<feature type="modified residue" description="4-aspartylphosphate" evidence="13">
    <location>
        <position position="687"/>
    </location>
</feature>
<feature type="domain" description="HAMP" evidence="17">
    <location>
        <begin position="188"/>
        <end position="241"/>
    </location>
</feature>
<dbReference type="PROSITE" id="PS50894">
    <property type="entry name" value="HPT"/>
    <property type="match status" value="1"/>
</dbReference>
<dbReference type="SUPFAM" id="SSF47384">
    <property type="entry name" value="Homodimeric domain of signal transducing histidine kinase"/>
    <property type="match status" value="1"/>
</dbReference>
<dbReference type="Gene3D" id="6.10.340.10">
    <property type="match status" value="1"/>
</dbReference>
<gene>
    <name evidence="19" type="primary">rcsC_18</name>
    <name evidence="19" type="ORF">BHAOGJBA_2216</name>
</gene>
<comment type="subunit">
    <text evidence="10">At low DSF concentrations, interacts with RpfF.</text>
</comment>
<dbReference type="FunFam" id="1.10.287.130:FF:000002">
    <property type="entry name" value="Two-component osmosensing histidine kinase"/>
    <property type="match status" value="1"/>
</dbReference>
<dbReference type="Proteomes" id="UP001055247">
    <property type="component" value="Unassembled WGS sequence"/>
</dbReference>
<feature type="transmembrane region" description="Helical" evidence="14">
    <location>
        <begin position="161"/>
        <end position="182"/>
    </location>
</feature>
<feature type="domain" description="Response regulatory" evidence="16">
    <location>
        <begin position="637"/>
        <end position="757"/>
    </location>
</feature>
<reference evidence="19" key="1">
    <citation type="journal article" date="2016" name="Front. Microbiol.">
        <title>Genome Sequence of the Piezophilic, Mesophilic Sulfate-Reducing Bacterium Desulfovibrio indicus J2T.</title>
        <authorList>
            <person name="Cao J."/>
            <person name="Maignien L."/>
            <person name="Shao Z."/>
            <person name="Alain K."/>
            <person name="Jebbar M."/>
        </authorList>
    </citation>
    <scope>NUCLEOTIDE SEQUENCE</scope>
    <source>
        <strain evidence="19">DSM 16372</strain>
    </source>
</reference>
<dbReference type="GO" id="GO:0000155">
    <property type="term" value="F:phosphorelay sensor kinase activity"/>
    <property type="evidence" value="ECO:0007669"/>
    <property type="project" value="InterPro"/>
</dbReference>
<dbReference type="CDD" id="cd00082">
    <property type="entry name" value="HisKA"/>
    <property type="match status" value="1"/>
</dbReference>
<dbReference type="AlphaFoldDB" id="A0AAV4ZLN7"/>
<dbReference type="GO" id="GO:0005524">
    <property type="term" value="F:ATP binding"/>
    <property type="evidence" value="ECO:0007669"/>
    <property type="project" value="UniProtKB-KW"/>
</dbReference>
<keyword evidence="4 13" id="KW-0597">Phosphoprotein</keyword>
<dbReference type="FunFam" id="3.30.565.10:FF:000010">
    <property type="entry name" value="Sensor histidine kinase RcsC"/>
    <property type="match status" value="1"/>
</dbReference>
<evidence type="ECO:0000256" key="13">
    <source>
        <dbReference type="PROSITE-ProRule" id="PRU00169"/>
    </source>
</evidence>
<reference evidence="19" key="2">
    <citation type="submission" date="2021-08" db="EMBL/GenBank/DDBJ databases">
        <authorList>
            <person name="Tani A."/>
            <person name="Ola A."/>
            <person name="Ogura Y."/>
            <person name="Katsura K."/>
            <person name="Hayashi T."/>
        </authorList>
    </citation>
    <scope>NUCLEOTIDE SEQUENCE</scope>
    <source>
        <strain evidence="19">DSM 16372</strain>
    </source>
</reference>
<evidence type="ECO:0000256" key="6">
    <source>
        <dbReference type="ARBA" id="ARBA00022741"/>
    </source>
</evidence>
<dbReference type="SMART" id="SM00304">
    <property type="entry name" value="HAMP"/>
    <property type="match status" value="1"/>
</dbReference>
<dbReference type="CDD" id="cd16922">
    <property type="entry name" value="HATPase_EvgS-ArcB-TorS-like"/>
    <property type="match status" value="1"/>
</dbReference>
<evidence type="ECO:0000259" key="18">
    <source>
        <dbReference type="PROSITE" id="PS50894"/>
    </source>
</evidence>
<dbReference type="SMART" id="SM00387">
    <property type="entry name" value="HATPase_c"/>
    <property type="match status" value="1"/>
</dbReference>
<comment type="catalytic activity">
    <reaction evidence="1">
        <text>ATP + protein L-histidine = ADP + protein N-phospho-L-histidine.</text>
        <dbReference type="EC" id="2.7.13.3"/>
    </reaction>
</comment>
<keyword evidence="9" id="KW-0902">Two-component regulatory system</keyword>
<dbReference type="InterPro" id="IPR036097">
    <property type="entry name" value="HisK_dim/P_sf"/>
</dbReference>
<dbReference type="PROSITE" id="PS50109">
    <property type="entry name" value="HIS_KIN"/>
    <property type="match status" value="1"/>
</dbReference>
<dbReference type="InterPro" id="IPR003660">
    <property type="entry name" value="HAMP_dom"/>
</dbReference>
<comment type="caution">
    <text evidence="19">The sequence shown here is derived from an EMBL/GenBank/DDBJ whole genome shotgun (WGS) entry which is preliminary data.</text>
</comment>
<evidence type="ECO:0000256" key="12">
    <source>
        <dbReference type="PROSITE-ProRule" id="PRU00110"/>
    </source>
</evidence>
<dbReference type="InterPro" id="IPR003594">
    <property type="entry name" value="HATPase_dom"/>
</dbReference>
<evidence type="ECO:0000259" key="15">
    <source>
        <dbReference type="PROSITE" id="PS50109"/>
    </source>
</evidence>
<evidence type="ECO:0000256" key="10">
    <source>
        <dbReference type="ARBA" id="ARBA00064003"/>
    </source>
</evidence>
<dbReference type="SUPFAM" id="SSF55874">
    <property type="entry name" value="ATPase domain of HSP90 chaperone/DNA topoisomerase II/histidine kinase"/>
    <property type="match status" value="1"/>
</dbReference>
<dbReference type="Gene3D" id="1.10.287.130">
    <property type="match status" value="1"/>
</dbReference>
<organism evidence="19 20">
    <name type="scientific">Methylobacterium hispanicum</name>
    <dbReference type="NCBI Taxonomy" id="270350"/>
    <lineage>
        <taxon>Bacteria</taxon>
        <taxon>Pseudomonadati</taxon>
        <taxon>Pseudomonadota</taxon>
        <taxon>Alphaproteobacteria</taxon>
        <taxon>Hyphomicrobiales</taxon>
        <taxon>Methylobacteriaceae</taxon>
        <taxon>Methylobacterium</taxon>
    </lineage>
</organism>
<keyword evidence="14" id="KW-0812">Transmembrane</keyword>
<dbReference type="InterPro" id="IPR008207">
    <property type="entry name" value="Sig_transdc_His_kin_Hpt_dom"/>
</dbReference>
<dbReference type="Pfam" id="PF01627">
    <property type="entry name" value="Hpt"/>
    <property type="match status" value="1"/>
</dbReference>
<evidence type="ECO:0000313" key="20">
    <source>
        <dbReference type="Proteomes" id="UP001055247"/>
    </source>
</evidence>
<protein>
    <recommendedName>
        <fullName evidence="11">Sensory/regulatory protein RpfC</fullName>
        <ecNumber evidence="3">2.7.13.3</ecNumber>
    </recommendedName>
</protein>
<dbReference type="PANTHER" id="PTHR45339:SF5">
    <property type="entry name" value="HISTIDINE KINASE"/>
    <property type="match status" value="1"/>
</dbReference>
<evidence type="ECO:0000256" key="9">
    <source>
        <dbReference type="ARBA" id="ARBA00023012"/>
    </source>
</evidence>
<evidence type="ECO:0000256" key="14">
    <source>
        <dbReference type="SAM" id="Phobius"/>
    </source>
</evidence>
<keyword evidence="14" id="KW-1133">Transmembrane helix</keyword>
<evidence type="ECO:0000256" key="7">
    <source>
        <dbReference type="ARBA" id="ARBA00022777"/>
    </source>
</evidence>
<evidence type="ECO:0000256" key="8">
    <source>
        <dbReference type="ARBA" id="ARBA00022840"/>
    </source>
</evidence>